<sequence length="100" mass="11182">MAKQRRPYTPEETAEMLKKHGTIVTVEQAKAILSAMRHLAKLTIEQTFKEDDFDENIELLKDVEGASQLIEIQVPTIHLLIALKEVLALGTGAGLNWILC</sequence>
<evidence type="ECO:0000313" key="2">
    <source>
        <dbReference type="Proteomes" id="UP001500742"/>
    </source>
</evidence>
<organism evidence="1 2">
    <name type="scientific">Mucilaginibacter dorajii</name>
    <dbReference type="NCBI Taxonomy" id="692994"/>
    <lineage>
        <taxon>Bacteria</taxon>
        <taxon>Pseudomonadati</taxon>
        <taxon>Bacteroidota</taxon>
        <taxon>Sphingobacteriia</taxon>
        <taxon>Sphingobacteriales</taxon>
        <taxon>Sphingobacteriaceae</taxon>
        <taxon>Mucilaginibacter</taxon>
    </lineage>
</organism>
<evidence type="ECO:0000313" key="1">
    <source>
        <dbReference type="EMBL" id="GAA3962474.1"/>
    </source>
</evidence>
<accession>A0ABP7PAR3</accession>
<proteinExistence type="predicted"/>
<reference evidence="2" key="1">
    <citation type="journal article" date="2019" name="Int. J. Syst. Evol. Microbiol.">
        <title>The Global Catalogue of Microorganisms (GCM) 10K type strain sequencing project: providing services to taxonomists for standard genome sequencing and annotation.</title>
        <authorList>
            <consortium name="The Broad Institute Genomics Platform"/>
            <consortium name="The Broad Institute Genome Sequencing Center for Infectious Disease"/>
            <person name="Wu L."/>
            <person name="Ma J."/>
        </authorList>
    </citation>
    <scope>NUCLEOTIDE SEQUENCE [LARGE SCALE GENOMIC DNA]</scope>
    <source>
        <strain evidence="2">JCM 16601</strain>
    </source>
</reference>
<comment type="caution">
    <text evidence="1">The sequence shown here is derived from an EMBL/GenBank/DDBJ whole genome shotgun (WGS) entry which is preliminary data.</text>
</comment>
<keyword evidence="2" id="KW-1185">Reference proteome</keyword>
<dbReference type="Proteomes" id="UP001500742">
    <property type="component" value="Unassembled WGS sequence"/>
</dbReference>
<dbReference type="EMBL" id="BAAAZC010000006">
    <property type="protein sequence ID" value="GAA3962474.1"/>
    <property type="molecule type" value="Genomic_DNA"/>
</dbReference>
<protein>
    <submittedName>
        <fullName evidence="1">Uncharacterized protein</fullName>
    </submittedName>
</protein>
<dbReference type="RefSeq" id="WP_259091787.1">
    <property type="nucleotide sequence ID" value="NZ_BAAAZC010000006.1"/>
</dbReference>
<gene>
    <name evidence="1" type="ORF">GCM10022210_08000</name>
</gene>
<name>A0ABP7PAR3_9SPHI</name>